<dbReference type="EMBL" id="GFPF01007627">
    <property type="protein sequence ID" value="MAA18773.1"/>
    <property type="molecule type" value="Transcribed_RNA"/>
</dbReference>
<feature type="compositionally biased region" description="Pro residues" evidence="1">
    <location>
        <begin position="68"/>
        <end position="79"/>
    </location>
</feature>
<accession>A0A224YWV0</accession>
<feature type="region of interest" description="Disordered" evidence="1">
    <location>
        <begin position="1"/>
        <end position="322"/>
    </location>
</feature>
<evidence type="ECO:0000256" key="1">
    <source>
        <dbReference type="SAM" id="MobiDB-lite"/>
    </source>
</evidence>
<feature type="compositionally biased region" description="Basic and acidic residues" evidence="1">
    <location>
        <begin position="42"/>
        <end position="54"/>
    </location>
</feature>
<name>A0A224YWV0_9ACAR</name>
<keyword evidence="2" id="KW-0675">Receptor</keyword>
<keyword evidence="2" id="KW-0418">Kinase</keyword>
<proteinExistence type="predicted"/>
<feature type="compositionally biased region" description="Basic and acidic residues" evidence="1">
    <location>
        <begin position="236"/>
        <end position="247"/>
    </location>
</feature>
<sequence>MGLEGDSSPPHDLGGDSMSSSGLGMGSPRGGGPRQPPAPADWVRRERQGKKETYDENDPYGYMERNIPPAPPMPPPEPPLRSSRAPSVVDDGASDHYRPPSRQPNQTHASSNGQDTEMRSQHDTVPMHSGQYNSMQELSRREFGRQASHRQASDWQEPARRSSHFDDEALPPPPSQNEDVLPLSIRHSGHYDAEFHTRGSEPHSARSSSNFDSLTPTPPPPPQAISAEYYGSRSSDMARGRYDDPSTTHHSSSSRRDASTTQLPPPQAPVEPSPSVPSEAPRQHASASFAQPTTKPAQREDTFDEELKLRVSLGPKAGKKMG</sequence>
<feature type="compositionally biased region" description="Basic and acidic residues" evidence="1">
    <location>
        <begin position="297"/>
        <end position="309"/>
    </location>
</feature>
<dbReference type="GO" id="GO:0016301">
    <property type="term" value="F:kinase activity"/>
    <property type="evidence" value="ECO:0007669"/>
    <property type="project" value="UniProtKB-KW"/>
</dbReference>
<feature type="compositionally biased region" description="Gly residues" evidence="1">
    <location>
        <begin position="23"/>
        <end position="33"/>
    </location>
</feature>
<feature type="compositionally biased region" description="Basic and acidic residues" evidence="1">
    <location>
        <begin position="157"/>
        <end position="167"/>
    </location>
</feature>
<feature type="compositionally biased region" description="Pro residues" evidence="1">
    <location>
        <begin position="263"/>
        <end position="275"/>
    </location>
</feature>
<feature type="compositionally biased region" description="Polar residues" evidence="1">
    <location>
        <begin position="285"/>
        <end position="296"/>
    </location>
</feature>
<feature type="compositionally biased region" description="Polar residues" evidence="1">
    <location>
        <begin position="205"/>
        <end position="214"/>
    </location>
</feature>
<keyword evidence="2" id="KW-0808">Transferase</keyword>
<dbReference type="AlphaFoldDB" id="A0A224YWV0"/>
<feature type="compositionally biased region" description="Basic and acidic residues" evidence="1">
    <location>
        <begin position="189"/>
        <end position="204"/>
    </location>
</feature>
<protein>
    <submittedName>
        <fullName evidence="2">Epidermal growth factor receptor kinase substrate 8</fullName>
    </submittedName>
</protein>
<evidence type="ECO:0000313" key="2">
    <source>
        <dbReference type="EMBL" id="MAA18773.1"/>
    </source>
</evidence>
<reference evidence="2" key="1">
    <citation type="journal article" date="2017" name="Parasit. Vectors">
        <title>Sialotranscriptomics of Rhipicephalus zambeziensis reveals intricate expression profiles of secretory proteins and suggests tight temporal transcriptional regulation during blood-feeding.</title>
        <authorList>
            <person name="de Castro M.H."/>
            <person name="de Klerk D."/>
            <person name="Pienaar R."/>
            <person name="Rees D.J.G."/>
            <person name="Mans B.J."/>
        </authorList>
    </citation>
    <scope>NUCLEOTIDE SEQUENCE</scope>
    <source>
        <tissue evidence="2">Salivary glands</tissue>
    </source>
</reference>
<organism evidence="2">
    <name type="scientific">Rhipicephalus zambeziensis</name>
    <dbReference type="NCBI Taxonomy" id="60191"/>
    <lineage>
        <taxon>Eukaryota</taxon>
        <taxon>Metazoa</taxon>
        <taxon>Ecdysozoa</taxon>
        <taxon>Arthropoda</taxon>
        <taxon>Chelicerata</taxon>
        <taxon>Arachnida</taxon>
        <taxon>Acari</taxon>
        <taxon>Parasitiformes</taxon>
        <taxon>Ixodida</taxon>
        <taxon>Ixodoidea</taxon>
        <taxon>Ixodidae</taxon>
        <taxon>Rhipicephalinae</taxon>
        <taxon>Rhipicephalus</taxon>
        <taxon>Rhipicephalus</taxon>
    </lineage>
</organism>
<feature type="compositionally biased region" description="Polar residues" evidence="1">
    <location>
        <begin position="103"/>
        <end position="115"/>
    </location>
</feature>